<dbReference type="Gene3D" id="3.40.50.150">
    <property type="entry name" value="Vaccinia Virus protein VP39"/>
    <property type="match status" value="1"/>
</dbReference>
<organism evidence="2 3">
    <name type="scientific">Methylobacterium hispanicum</name>
    <dbReference type="NCBI Taxonomy" id="270350"/>
    <lineage>
        <taxon>Bacteria</taxon>
        <taxon>Pseudomonadati</taxon>
        <taxon>Pseudomonadota</taxon>
        <taxon>Alphaproteobacteria</taxon>
        <taxon>Hyphomicrobiales</taxon>
        <taxon>Methylobacteriaceae</taxon>
        <taxon>Methylobacterium</taxon>
    </lineage>
</organism>
<evidence type="ECO:0008006" key="4">
    <source>
        <dbReference type="Google" id="ProtNLM"/>
    </source>
</evidence>
<gene>
    <name evidence="2" type="ORF">BHAOGJBA_2896</name>
</gene>
<dbReference type="Proteomes" id="UP001055247">
    <property type="component" value="Unassembled WGS sequence"/>
</dbReference>
<dbReference type="InterPro" id="IPR029063">
    <property type="entry name" value="SAM-dependent_MTases_sf"/>
</dbReference>
<reference evidence="2" key="1">
    <citation type="journal article" date="2016" name="Front. Microbiol.">
        <title>Genome Sequence of the Piezophilic, Mesophilic Sulfate-Reducing Bacterium Desulfovibrio indicus J2T.</title>
        <authorList>
            <person name="Cao J."/>
            <person name="Maignien L."/>
            <person name="Shao Z."/>
            <person name="Alain K."/>
            <person name="Jebbar M."/>
        </authorList>
    </citation>
    <scope>NUCLEOTIDE SEQUENCE</scope>
    <source>
        <strain evidence="2">DSM 16372</strain>
    </source>
</reference>
<evidence type="ECO:0000313" key="3">
    <source>
        <dbReference type="Proteomes" id="UP001055247"/>
    </source>
</evidence>
<keyword evidence="3" id="KW-1185">Reference proteome</keyword>
<reference evidence="2" key="2">
    <citation type="submission" date="2021-08" db="EMBL/GenBank/DDBJ databases">
        <authorList>
            <person name="Tani A."/>
            <person name="Ola A."/>
            <person name="Ogura Y."/>
            <person name="Katsura K."/>
            <person name="Hayashi T."/>
        </authorList>
    </citation>
    <scope>NUCLEOTIDE SEQUENCE</scope>
    <source>
        <strain evidence="2">DSM 16372</strain>
    </source>
</reference>
<sequence>MVGSSQPLLRSRTSRMSTPVPSVLPGSAAPPPVVLPIPSERVLTEGEIVIRNDLFTMLDGFAHDVGPRGHTAVARDVLHALGGFRSRIGEEAWLASGVPLAREHAIFGILQEDPITSHSFTRPRGYPGDAGLLDLMYGHEAVSARVASASEIGRAINAYTVNADMCESVRLRRGILAGAIDDAAARRPGASVLVVACGHLREAEVSVALREGRIGRLLATDQDENSLAVVAGYAKTISPAVEPMKLSVRDFISGKRALGTFDLVYAAGLYDYLDDRISARLTRKLFALLNPGGRAIVANFLGGRVETAYMEAYMNWSLIYRTREQIEGFAAEISEVDVASRRYFEDAVSCVGYLELERA</sequence>
<feature type="region of interest" description="Disordered" evidence="1">
    <location>
        <begin position="1"/>
        <end position="29"/>
    </location>
</feature>
<comment type="caution">
    <text evidence="2">The sequence shown here is derived from an EMBL/GenBank/DDBJ whole genome shotgun (WGS) entry which is preliminary data.</text>
</comment>
<protein>
    <recommendedName>
        <fullName evidence="4">Methyltransferase type 12</fullName>
    </recommendedName>
</protein>
<evidence type="ECO:0000313" key="2">
    <source>
        <dbReference type="EMBL" id="GJD89369.1"/>
    </source>
</evidence>
<name>A0AAV4ZN64_9HYPH</name>
<dbReference type="AlphaFoldDB" id="A0AAV4ZN64"/>
<proteinExistence type="predicted"/>
<dbReference type="EMBL" id="BPQO01000011">
    <property type="protein sequence ID" value="GJD89369.1"/>
    <property type="molecule type" value="Genomic_DNA"/>
</dbReference>
<dbReference type="SUPFAM" id="SSF53335">
    <property type="entry name" value="S-adenosyl-L-methionine-dependent methyltransferases"/>
    <property type="match status" value="1"/>
</dbReference>
<accession>A0AAV4ZN64</accession>
<evidence type="ECO:0000256" key="1">
    <source>
        <dbReference type="SAM" id="MobiDB-lite"/>
    </source>
</evidence>